<sequence length="327" mass="36352">MPPSTKVRPTLVTFHQQVLQKVVVLVCRRVGFEAIQPLALHALVEILELYLQDLFVHVHSFAEVASRTRPNLNDVALLLTHSRITVNDLVRVAQSTSSKERRRLSVASNGTGAAERVGKEDPESATFFDNRPERLLKVLLTWPDERPPKTPETAPVSQPSQLQTSQGEPLTSSTADTTSTTAEVSKPEDTCIIPRHLPTFPPDHTYKHTPVYPDRSVDSYRLSQIKAEQNRLVEDNLKNLMAKVTQDERRTSKTGAVRSLPVTSSIPLERPVGQPGSALASQAQPQDLEPTPNKDQASATQIGTSFYPTVNYQRIRWKRTRTASTAT</sequence>
<evidence type="ECO:0000256" key="2">
    <source>
        <dbReference type="ARBA" id="ARBA00008767"/>
    </source>
</evidence>
<dbReference type="InterPro" id="IPR019473">
    <property type="entry name" value="TFIID_su8_C"/>
</dbReference>
<keyword evidence="10" id="KW-1185">Reference proteome</keyword>
<dbReference type="Gene3D" id="1.10.20.10">
    <property type="entry name" value="Histone, subunit A"/>
    <property type="match status" value="1"/>
</dbReference>
<comment type="similarity">
    <text evidence="2">Belongs to the TAF8 family.</text>
</comment>
<dbReference type="CDD" id="cd00076">
    <property type="entry name" value="HFD_SF"/>
    <property type="match status" value="1"/>
</dbReference>
<keyword evidence="4" id="KW-0805">Transcription regulation</keyword>
<dbReference type="InterPro" id="IPR006565">
    <property type="entry name" value="BTP"/>
</dbReference>
<organism evidence="9 10">
    <name type="scientific">Dispira parvispora</name>
    <dbReference type="NCBI Taxonomy" id="1520584"/>
    <lineage>
        <taxon>Eukaryota</taxon>
        <taxon>Fungi</taxon>
        <taxon>Fungi incertae sedis</taxon>
        <taxon>Zoopagomycota</taxon>
        <taxon>Kickxellomycotina</taxon>
        <taxon>Dimargaritomycetes</taxon>
        <taxon>Dimargaritales</taxon>
        <taxon>Dimargaritaceae</taxon>
        <taxon>Dispira</taxon>
    </lineage>
</organism>
<feature type="region of interest" description="Disordered" evidence="7">
    <location>
        <begin position="143"/>
        <end position="189"/>
    </location>
</feature>
<name>A0A9W8AU16_9FUNG</name>
<accession>A0A9W8AU16</accession>
<dbReference type="PANTHER" id="PTHR46469:SF1">
    <property type="entry name" value="TRANSCRIPTION INITIATION FACTOR TFIID SUBUNIT 8"/>
    <property type="match status" value="1"/>
</dbReference>
<evidence type="ECO:0000313" key="9">
    <source>
        <dbReference type="EMBL" id="KAJ1969169.1"/>
    </source>
</evidence>
<evidence type="ECO:0000256" key="3">
    <source>
        <dbReference type="ARBA" id="ARBA00017307"/>
    </source>
</evidence>
<feature type="compositionally biased region" description="Polar residues" evidence="7">
    <location>
        <begin position="155"/>
        <end position="170"/>
    </location>
</feature>
<protein>
    <recommendedName>
        <fullName evidence="3">Transcription initiation factor TFIID subunit 8</fullName>
    </recommendedName>
</protein>
<dbReference type="CDD" id="cd08049">
    <property type="entry name" value="TAF8"/>
    <property type="match status" value="1"/>
</dbReference>
<reference evidence="9" key="1">
    <citation type="submission" date="2022-07" db="EMBL/GenBank/DDBJ databases">
        <title>Phylogenomic reconstructions and comparative analyses of Kickxellomycotina fungi.</title>
        <authorList>
            <person name="Reynolds N.K."/>
            <person name="Stajich J.E."/>
            <person name="Barry K."/>
            <person name="Grigoriev I.V."/>
            <person name="Crous P."/>
            <person name="Smith M.E."/>
        </authorList>
    </citation>
    <scope>NUCLEOTIDE SEQUENCE</scope>
    <source>
        <strain evidence="9">RSA 1196</strain>
    </source>
</reference>
<feature type="region of interest" description="Disordered" evidence="7">
    <location>
        <begin position="100"/>
        <end position="126"/>
    </location>
</feature>
<dbReference type="SMART" id="SM00576">
    <property type="entry name" value="BTP"/>
    <property type="match status" value="1"/>
</dbReference>
<dbReference type="InterPro" id="IPR009072">
    <property type="entry name" value="Histone-fold"/>
</dbReference>
<feature type="compositionally biased region" description="Low complexity" evidence="7">
    <location>
        <begin position="171"/>
        <end position="182"/>
    </location>
</feature>
<feature type="domain" description="Bromodomain associated" evidence="8">
    <location>
        <begin position="12"/>
        <end position="88"/>
    </location>
</feature>
<dbReference type="AlphaFoldDB" id="A0A9W8AU16"/>
<evidence type="ECO:0000313" key="10">
    <source>
        <dbReference type="Proteomes" id="UP001150925"/>
    </source>
</evidence>
<dbReference type="EMBL" id="JANBPY010000087">
    <property type="protein sequence ID" value="KAJ1969169.1"/>
    <property type="molecule type" value="Genomic_DNA"/>
</dbReference>
<evidence type="ECO:0000256" key="7">
    <source>
        <dbReference type="SAM" id="MobiDB-lite"/>
    </source>
</evidence>
<dbReference type="InterPro" id="IPR037818">
    <property type="entry name" value="TAF8"/>
</dbReference>
<dbReference type="GO" id="GO:0046982">
    <property type="term" value="F:protein heterodimerization activity"/>
    <property type="evidence" value="ECO:0007669"/>
    <property type="project" value="InterPro"/>
</dbReference>
<dbReference type="PANTHER" id="PTHR46469">
    <property type="entry name" value="TRANSCRIPTION INITIATION FACTOR TFIID SUBUNIT 8"/>
    <property type="match status" value="1"/>
</dbReference>
<proteinExistence type="inferred from homology"/>
<feature type="region of interest" description="Disordered" evidence="7">
    <location>
        <begin position="246"/>
        <end position="305"/>
    </location>
</feature>
<dbReference type="GO" id="GO:0006367">
    <property type="term" value="P:transcription initiation at RNA polymerase II promoter"/>
    <property type="evidence" value="ECO:0007669"/>
    <property type="project" value="TreeGrafter"/>
</dbReference>
<dbReference type="Proteomes" id="UP001150925">
    <property type="component" value="Unassembled WGS sequence"/>
</dbReference>
<dbReference type="OrthoDB" id="2193813at2759"/>
<dbReference type="Pfam" id="PF07524">
    <property type="entry name" value="Bromo_TP"/>
    <property type="match status" value="1"/>
</dbReference>
<keyword evidence="6" id="KW-0539">Nucleus</keyword>
<gene>
    <name evidence="9" type="ORF">IWQ62_000800</name>
</gene>
<feature type="compositionally biased region" description="Polar residues" evidence="7">
    <location>
        <begin position="293"/>
        <end position="305"/>
    </location>
</feature>
<evidence type="ECO:0000256" key="6">
    <source>
        <dbReference type="ARBA" id="ARBA00023242"/>
    </source>
</evidence>
<comment type="caution">
    <text evidence="9">The sequence shown here is derived from an EMBL/GenBank/DDBJ whole genome shotgun (WGS) entry which is preliminary data.</text>
</comment>
<evidence type="ECO:0000259" key="8">
    <source>
        <dbReference type="SMART" id="SM00576"/>
    </source>
</evidence>
<keyword evidence="5" id="KW-0804">Transcription</keyword>
<evidence type="ECO:0000256" key="1">
    <source>
        <dbReference type="ARBA" id="ARBA00004123"/>
    </source>
</evidence>
<dbReference type="GO" id="GO:0005669">
    <property type="term" value="C:transcription factor TFIID complex"/>
    <property type="evidence" value="ECO:0007669"/>
    <property type="project" value="InterPro"/>
</dbReference>
<comment type="subcellular location">
    <subcellularLocation>
        <location evidence="1">Nucleus</location>
    </subcellularLocation>
</comment>
<evidence type="ECO:0000256" key="4">
    <source>
        <dbReference type="ARBA" id="ARBA00023015"/>
    </source>
</evidence>
<dbReference type="Pfam" id="PF10406">
    <property type="entry name" value="TAF8_C"/>
    <property type="match status" value="1"/>
</dbReference>
<evidence type="ECO:0000256" key="5">
    <source>
        <dbReference type="ARBA" id="ARBA00023163"/>
    </source>
</evidence>